<dbReference type="SFLD" id="SFLDS00003">
    <property type="entry name" value="Haloacid_Dehalogenase"/>
    <property type="match status" value="1"/>
</dbReference>
<evidence type="ECO:0000256" key="4">
    <source>
        <dbReference type="ARBA" id="ARBA00023277"/>
    </source>
</evidence>
<dbReference type="PANTHER" id="PTHR43434">
    <property type="entry name" value="PHOSPHOGLYCOLATE PHOSPHATASE"/>
    <property type="match status" value="1"/>
</dbReference>
<keyword evidence="3" id="KW-0460">Magnesium</keyword>
<keyword evidence="4" id="KW-0119">Carbohydrate metabolism</keyword>
<gene>
    <name evidence="5" type="ORF">LJ739_05035</name>
</gene>
<dbReference type="NCBIfam" id="TIGR01509">
    <property type="entry name" value="HAD-SF-IA-v3"/>
    <property type="match status" value="1"/>
</dbReference>
<dbReference type="Proteomes" id="UP001520878">
    <property type="component" value="Unassembled WGS sequence"/>
</dbReference>
<dbReference type="InterPro" id="IPR023198">
    <property type="entry name" value="PGP-like_dom2"/>
</dbReference>
<dbReference type="InterPro" id="IPR036412">
    <property type="entry name" value="HAD-like_sf"/>
</dbReference>
<dbReference type="SFLD" id="SFLDG01129">
    <property type="entry name" value="C1.5:_HAD__Beta-PGM__Phosphata"/>
    <property type="match status" value="1"/>
</dbReference>
<dbReference type="RefSeq" id="WP_229157614.1">
    <property type="nucleotide sequence ID" value="NZ_JAJEWP010000001.1"/>
</dbReference>
<dbReference type="InterPro" id="IPR041492">
    <property type="entry name" value="HAD_2"/>
</dbReference>
<dbReference type="InterPro" id="IPR023214">
    <property type="entry name" value="HAD_sf"/>
</dbReference>
<accession>A0ABS8G8S9</accession>
<dbReference type="InterPro" id="IPR006439">
    <property type="entry name" value="HAD-SF_hydro_IA"/>
</dbReference>
<evidence type="ECO:0000313" key="6">
    <source>
        <dbReference type="Proteomes" id="UP001520878"/>
    </source>
</evidence>
<comment type="caution">
    <text evidence="5">The sequence shown here is derived from an EMBL/GenBank/DDBJ whole genome shotgun (WGS) entry which is preliminary data.</text>
</comment>
<evidence type="ECO:0000256" key="1">
    <source>
        <dbReference type="ARBA" id="ARBA00022723"/>
    </source>
</evidence>
<sequence>MSQANKVEGVLFDLDGTLLDTADDLGAALNHVLAQHQRPLTEARQYRPVASDGALGLLKMGFGNALPQDTAPLRQALLDHYAANIARHTRLFDGMSQVLAHLDAQQIPWGIITNKPAFLTDALVPQFDELSTARVVLSGDSLAQRKPDPMPLLHAAEVMNIAPAATLYVGDAPRDIEATHRAGMISVAAAYGFLHDPTDAHQWGAHHVIDRADALLALLPSI</sequence>
<reference evidence="5 6" key="1">
    <citation type="submission" date="2021-10" db="EMBL/GenBank/DDBJ databases">
        <title>Draft genome of Aestuariibacter halophilus JC2043.</title>
        <authorList>
            <person name="Emsley S.A."/>
            <person name="Pfannmuller K.M."/>
            <person name="Ushijima B."/>
            <person name="Saw J.H."/>
            <person name="Videau P."/>
        </authorList>
    </citation>
    <scope>NUCLEOTIDE SEQUENCE [LARGE SCALE GENOMIC DNA]</scope>
    <source>
        <strain evidence="5 6">JC2043</strain>
    </source>
</reference>
<dbReference type="GO" id="GO:0016787">
    <property type="term" value="F:hydrolase activity"/>
    <property type="evidence" value="ECO:0007669"/>
    <property type="project" value="UniProtKB-KW"/>
</dbReference>
<keyword evidence="2 5" id="KW-0378">Hydrolase</keyword>
<dbReference type="Gene3D" id="1.10.150.240">
    <property type="entry name" value="Putative phosphatase, domain 2"/>
    <property type="match status" value="1"/>
</dbReference>
<evidence type="ECO:0000256" key="2">
    <source>
        <dbReference type="ARBA" id="ARBA00022801"/>
    </source>
</evidence>
<dbReference type="PANTHER" id="PTHR43434:SF23">
    <property type="entry name" value="PHOSPHOGLYCOLATE PHOSPHATASE"/>
    <property type="match status" value="1"/>
</dbReference>
<name>A0ABS8G8S9_9ALTE</name>
<dbReference type="NCBIfam" id="TIGR01549">
    <property type="entry name" value="HAD-SF-IA-v1"/>
    <property type="match status" value="1"/>
</dbReference>
<dbReference type="EMBL" id="JAJEWP010000001">
    <property type="protein sequence ID" value="MCC2615601.1"/>
    <property type="molecule type" value="Genomic_DNA"/>
</dbReference>
<organism evidence="5 6">
    <name type="scientific">Fluctibacter halophilus</name>
    <dbReference type="NCBI Taxonomy" id="226011"/>
    <lineage>
        <taxon>Bacteria</taxon>
        <taxon>Pseudomonadati</taxon>
        <taxon>Pseudomonadota</taxon>
        <taxon>Gammaproteobacteria</taxon>
        <taxon>Alteromonadales</taxon>
        <taxon>Alteromonadaceae</taxon>
        <taxon>Fluctibacter</taxon>
    </lineage>
</organism>
<keyword evidence="6" id="KW-1185">Reference proteome</keyword>
<evidence type="ECO:0000313" key="5">
    <source>
        <dbReference type="EMBL" id="MCC2615601.1"/>
    </source>
</evidence>
<dbReference type="InterPro" id="IPR050155">
    <property type="entry name" value="HAD-like_hydrolase_sf"/>
</dbReference>
<proteinExistence type="predicted"/>
<keyword evidence="1" id="KW-0479">Metal-binding</keyword>
<dbReference type="SUPFAM" id="SSF56784">
    <property type="entry name" value="HAD-like"/>
    <property type="match status" value="1"/>
</dbReference>
<dbReference type="Pfam" id="PF13419">
    <property type="entry name" value="HAD_2"/>
    <property type="match status" value="1"/>
</dbReference>
<protein>
    <submittedName>
        <fullName evidence="5">HAD-IA family hydrolase</fullName>
    </submittedName>
</protein>
<dbReference type="Gene3D" id="3.40.50.1000">
    <property type="entry name" value="HAD superfamily/HAD-like"/>
    <property type="match status" value="1"/>
</dbReference>
<evidence type="ECO:0000256" key="3">
    <source>
        <dbReference type="ARBA" id="ARBA00022842"/>
    </source>
</evidence>